<evidence type="ECO:0000256" key="3">
    <source>
        <dbReference type="ARBA" id="ARBA00023235"/>
    </source>
</evidence>
<dbReference type="EMBL" id="JH930481">
    <property type="protein sequence ID" value="EKM49478.1"/>
    <property type="molecule type" value="Genomic_DNA"/>
</dbReference>
<dbReference type="GeneID" id="18907428"/>
<keyword evidence="2" id="KW-0238">DNA-binding</keyword>
<dbReference type="GO" id="GO:0043138">
    <property type="term" value="F:3'-5' DNA helicase activity"/>
    <property type="evidence" value="ECO:0007669"/>
    <property type="project" value="UniProtKB-EC"/>
</dbReference>
<dbReference type="InParanoid" id="K5VEA5"/>
<organism evidence="8 9">
    <name type="scientific">Phanerochaete carnosa (strain HHB-10118-sp)</name>
    <name type="common">White-rot fungus</name>
    <name type="synonym">Peniophora carnosa</name>
    <dbReference type="NCBI Taxonomy" id="650164"/>
    <lineage>
        <taxon>Eukaryota</taxon>
        <taxon>Fungi</taxon>
        <taxon>Dikarya</taxon>
        <taxon>Basidiomycota</taxon>
        <taxon>Agaricomycotina</taxon>
        <taxon>Agaricomycetes</taxon>
        <taxon>Polyporales</taxon>
        <taxon>Phanerochaetaceae</taxon>
        <taxon>Phanerochaete</taxon>
    </lineage>
</organism>
<dbReference type="PANTHER" id="PTHR13710:SF105">
    <property type="entry name" value="ATP-DEPENDENT DNA HELICASE Q1"/>
    <property type="match status" value="1"/>
</dbReference>
<keyword evidence="9" id="KW-1185">Reference proteome</keyword>
<dbReference type="GO" id="GO:0000724">
    <property type="term" value="P:double-strand break repair via homologous recombination"/>
    <property type="evidence" value="ECO:0007669"/>
    <property type="project" value="TreeGrafter"/>
</dbReference>
<dbReference type="InterPro" id="IPR027417">
    <property type="entry name" value="P-loop_NTPase"/>
</dbReference>
<dbReference type="GO" id="GO:0003677">
    <property type="term" value="F:DNA binding"/>
    <property type="evidence" value="ECO:0007669"/>
    <property type="project" value="UniProtKB-KW"/>
</dbReference>
<dbReference type="RefSeq" id="XP_007402082.1">
    <property type="nucleotide sequence ID" value="XM_007402020.1"/>
</dbReference>
<evidence type="ECO:0000313" key="8">
    <source>
        <dbReference type="EMBL" id="EKM49478.1"/>
    </source>
</evidence>
<dbReference type="InterPro" id="IPR014001">
    <property type="entry name" value="Helicase_ATP-bd"/>
</dbReference>
<evidence type="ECO:0000256" key="6">
    <source>
        <dbReference type="SAM" id="Phobius"/>
    </source>
</evidence>
<evidence type="ECO:0000256" key="2">
    <source>
        <dbReference type="ARBA" id="ARBA00023125"/>
    </source>
</evidence>
<dbReference type="InterPro" id="IPR011545">
    <property type="entry name" value="DEAD/DEAH_box_helicase_dom"/>
</dbReference>
<keyword evidence="3" id="KW-0413">Isomerase</keyword>
<evidence type="ECO:0000256" key="4">
    <source>
        <dbReference type="ARBA" id="ARBA00034617"/>
    </source>
</evidence>
<dbReference type="GO" id="GO:0005737">
    <property type="term" value="C:cytoplasm"/>
    <property type="evidence" value="ECO:0007669"/>
    <property type="project" value="TreeGrafter"/>
</dbReference>
<dbReference type="PROSITE" id="PS51192">
    <property type="entry name" value="HELICASE_ATP_BIND_1"/>
    <property type="match status" value="1"/>
</dbReference>
<evidence type="ECO:0000256" key="5">
    <source>
        <dbReference type="ARBA" id="ARBA00034808"/>
    </source>
</evidence>
<dbReference type="GO" id="GO:0009378">
    <property type="term" value="F:four-way junction helicase activity"/>
    <property type="evidence" value="ECO:0007669"/>
    <property type="project" value="TreeGrafter"/>
</dbReference>
<comment type="catalytic activity">
    <reaction evidence="4">
        <text>Couples ATP hydrolysis with the unwinding of duplex DNA by translocating in the 3'-5' direction.</text>
        <dbReference type="EC" id="5.6.2.4"/>
    </reaction>
</comment>
<dbReference type="AlphaFoldDB" id="K5VEA5"/>
<keyword evidence="6" id="KW-1133">Transmembrane helix</keyword>
<dbReference type="KEGG" id="pco:PHACADRAFT_106910"/>
<protein>
    <recommendedName>
        <fullName evidence="5">DNA 3'-5' helicase</fullName>
        <ecNumber evidence="5">5.6.2.4</ecNumber>
    </recommendedName>
</protein>
<dbReference type="GO" id="GO:0005694">
    <property type="term" value="C:chromosome"/>
    <property type="evidence" value="ECO:0007669"/>
    <property type="project" value="TreeGrafter"/>
</dbReference>
<dbReference type="Proteomes" id="UP000008370">
    <property type="component" value="Unassembled WGS sequence"/>
</dbReference>
<feature type="domain" description="Helicase ATP-binding" evidence="7">
    <location>
        <begin position="1"/>
        <end position="136"/>
    </location>
</feature>
<dbReference type="STRING" id="650164.K5VEA5"/>
<accession>K5VEA5</accession>
<gene>
    <name evidence="8" type="ORF">PHACADRAFT_106910</name>
</gene>
<reference evidence="8 9" key="1">
    <citation type="journal article" date="2012" name="BMC Genomics">
        <title>Comparative genomics of the white-rot fungi, Phanerochaete carnosa and P. chrysosporium, to elucidate the genetic basis of the distinct wood types they colonize.</title>
        <authorList>
            <person name="Suzuki H."/>
            <person name="MacDonald J."/>
            <person name="Syed K."/>
            <person name="Salamov A."/>
            <person name="Hori C."/>
            <person name="Aerts A."/>
            <person name="Henrissat B."/>
            <person name="Wiebenga A."/>
            <person name="vanKuyk P.A."/>
            <person name="Barry K."/>
            <person name="Lindquist E."/>
            <person name="LaButti K."/>
            <person name="Lapidus A."/>
            <person name="Lucas S."/>
            <person name="Coutinho P."/>
            <person name="Gong Y."/>
            <person name="Samejima M."/>
            <person name="Mahadevan R."/>
            <person name="Abou-Zaid M."/>
            <person name="de Vries R.P."/>
            <person name="Igarashi K."/>
            <person name="Yadav J.S."/>
            <person name="Grigoriev I.V."/>
            <person name="Master E.R."/>
        </authorList>
    </citation>
    <scope>NUCLEOTIDE SEQUENCE [LARGE SCALE GENOMIC DNA]</scope>
    <source>
        <strain evidence="8 9">HHB-10118-sp</strain>
    </source>
</reference>
<evidence type="ECO:0000256" key="1">
    <source>
        <dbReference type="ARBA" id="ARBA00005446"/>
    </source>
</evidence>
<dbReference type="Gene3D" id="3.40.50.300">
    <property type="entry name" value="P-loop containing nucleotide triphosphate hydrolases"/>
    <property type="match status" value="1"/>
</dbReference>
<proteinExistence type="inferred from homology"/>
<dbReference type="PANTHER" id="PTHR13710">
    <property type="entry name" value="DNA HELICASE RECQ FAMILY MEMBER"/>
    <property type="match status" value="1"/>
</dbReference>
<dbReference type="EC" id="5.6.2.4" evidence="5"/>
<dbReference type="SUPFAM" id="SSF52540">
    <property type="entry name" value="P-loop containing nucleoside triphosphate hydrolases"/>
    <property type="match status" value="1"/>
</dbReference>
<dbReference type="OrthoDB" id="10261556at2759"/>
<comment type="similarity">
    <text evidence="1">Belongs to the helicase family. RecQ subfamily.</text>
</comment>
<keyword evidence="6" id="KW-0812">Transmembrane</keyword>
<sequence>KHVVLDVGTGGGKTLAFYLPALFAASGQLMIVVIALNVLAAQNIAHKYTIVIASPEQIVKWGRGFERLFKDLSFHARILCVVFDEGHCISQWGAFGPEYSEISRLRYLLPESKFIFASATFSPLILDDIKKLFGLA</sequence>
<feature type="non-terminal residue" evidence="8">
    <location>
        <position position="136"/>
    </location>
</feature>
<dbReference type="HOGENOM" id="CLU_001103_19_2_1"/>
<name>K5VEA5_PHACS</name>
<dbReference type="GO" id="GO:0005524">
    <property type="term" value="F:ATP binding"/>
    <property type="evidence" value="ECO:0007669"/>
    <property type="project" value="InterPro"/>
</dbReference>
<feature type="transmembrane region" description="Helical" evidence="6">
    <location>
        <begin position="15"/>
        <end position="40"/>
    </location>
</feature>
<evidence type="ECO:0000259" key="7">
    <source>
        <dbReference type="PROSITE" id="PS51192"/>
    </source>
</evidence>
<dbReference type="Pfam" id="PF00270">
    <property type="entry name" value="DEAD"/>
    <property type="match status" value="1"/>
</dbReference>
<evidence type="ECO:0000313" key="9">
    <source>
        <dbReference type="Proteomes" id="UP000008370"/>
    </source>
</evidence>
<keyword evidence="6" id="KW-0472">Membrane</keyword>